<reference evidence="1 2" key="1">
    <citation type="submission" date="2015-10" db="EMBL/GenBank/DDBJ databases">
        <title>Draft genomes sequences of Candida glabrata isolates 1A, 1B, 2A, 2B, 3A and 3B.</title>
        <authorList>
            <person name="Haavelsrud O.E."/>
            <person name="Gaustad P."/>
        </authorList>
    </citation>
    <scope>NUCLEOTIDE SEQUENCE [LARGE SCALE GENOMIC DNA]</scope>
    <source>
        <strain evidence="1">910700640</strain>
    </source>
</reference>
<dbReference type="EMBL" id="LLZZ01000108">
    <property type="protein sequence ID" value="KTB07098.1"/>
    <property type="molecule type" value="Genomic_DNA"/>
</dbReference>
<dbReference type="GO" id="GO:0000405">
    <property type="term" value="F:bubble DNA binding"/>
    <property type="evidence" value="ECO:0007669"/>
    <property type="project" value="EnsemblFungi"/>
</dbReference>
<dbReference type="Proteomes" id="UP000054886">
    <property type="component" value="Unassembled WGS sequence"/>
</dbReference>
<protein>
    <submittedName>
        <fullName evidence="1">Single-strand annealing weakened protein 1</fullName>
    </submittedName>
</protein>
<dbReference type="VEuPathDB" id="FungiDB:GVI51_G06127"/>
<proteinExistence type="predicted"/>
<dbReference type="GO" id="GO:0000403">
    <property type="term" value="F:Y-form DNA binding"/>
    <property type="evidence" value="ECO:0007669"/>
    <property type="project" value="EnsemblFungi"/>
</dbReference>
<dbReference type="GO" id="GO:0070338">
    <property type="term" value="F:5'-flap-structured DNA binding"/>
    <property type="evidence" value="ECO:0007669"/>
    <property type="project" value="EnsemblFungi"/>
</dbReference>
<comment type="caution">
    <text evidence="1">The sequence shown here is derived from an EMBL/GenBank/DDBJ whole genome shotgun (WGS) entry which is preliminary data.</text>
</comment>
<dbReference type="GO" id="GO:0000736">
    <property type="term" value="P:double-strand break repair via single-strand annealing, removal of nonhomologous ends"/>
    <property type="evidence" value="ECO:0007669"/>
    <property type="project" value="EnsemblFungi"/>
</dbReference>
<evidence type="ECO:0000313" key="2">
    <source>
        <dbReference type="Proteomes" id="UP000054886"/>
    </source>
</evidence>
<dbReference type="PhylomeDB" id="A0A0W0CA02"/>
<dbReference type="GO" id="GO:0070337">
    <property type="term" value="F:3'-flap-structured DNA binding"/>
    <property type="evidence" value="ECO:0007669"/>
    <property type="project" value="EnsemblFungi"/>
</dbReference>
<dbReference type="AlphaFoldDB" id="A0A0W0CA02"/>
<name>A0A0W0CA02_CANGB</name>
<dbReference type="GO" id="GO:1905348">
    <property type="term" value="C:endonuclease complex"/>
    <property type="evidence" value="ECO:0007669"/>
    <property type="project" value="EnsemblFungi"/>
</dbReference>
<gene>
    <name evidence="1" type="ORF">AO440_001746</name>
</gene>
<evidence type="ECO:0000313" key="1">
    <source>
        <dbReference type="EMBL" id="KTB07098.1"/>
    </source>
</evidence>
<sequence length="253" mass="29543">MVQNIAYIKVAKDSILPVRVHINRRQILSTATEESKVQAPLLSNNTIVCLKSPLTKIYLSNTDLKNLVTEMEDDIILILYELSSPAMKQNIFSKIRVGQVYDFDEDTLKKFPQSIQGSLKESNLTSLKRVGKMKYKLTYRKNWDVDIFISNINKLETIRTYLIFKDQYPQWNEYPCLQKQQSLLVMGQKLSESTNQDPIILQEEEELNLNYEQSAEDQPNNEKPEIAFTYEPQLSLIQCLDLYILKRPKRKRS</sequence>
<organism evidence="1 2">
    <name type="scientific">Candida glabrata</name>
    <name type="common">Yeast</name>
    <name type="synonym">Torulopsis glabrata</name>
    <dbReference type="NCBI Taxonomy" id="5478"/>
    <lineage>
        <taxon>Eukaryota</taxon>
        <taxon>Fungi</taxon>
        <taxon>Dikarya</taxon>
        <taxon>Ascomycota</taxon>
        <taxon>Saccharomycotina</taxon>
        <taxon>Saccharomycetes</taxon>
        <taxon>Saccharomycetales</taxon>
        <taxon>Saccharomycetaceae</taxon>
        <taxon>Nakaseomyces</taxon>
    </lineage>
</organism>
<accession>A0A0W0CA02</accession>
<dbReference type="VEuPathDB" id="FungiDB:GWK60_G06083"/>
<dbReference type="Pfam" id="PF11561">
    <property type="entry name" value="Saw1"/>
    <property type="match status" value="1"/>
</dbReference>
<dbReference type="VEuPathDB" id="FungiDB:B1J91_G06292g"/>
<dbReference type="VEuPathDB" id="FungiDB:CAGL0G06292g"/>
<dbReference type="InterPro" id="IPR021624">
    <property type="entry name" value="Saw1"/>
</dbReference>